<keyword evidence="5 7" id="KW-0472">Membrane</keyword>
<feature type="compositionally biased region" description="Polar residues" evidence="6">
    <location>
        <begin position="603"/>
        <end position="615"/>
    </location>
</feature>
<dbReference type="Proteomes" id="UP000694556">
    <property type="component" value="Chromosome 7"/>
</dbReference>
<dbReference type="PANTHER" id="PTHR21557">
    <property type="entry name" value="CORDON-BLEU"/>
    <property type="match status" value="1"/>
</dbReference>
<feature type="transmembrane region" description="Helical" evidence="7">
    <location>
        <begin position="183"/>
        <end position="203"/>
    </location>
</feature>
<feature type="compositionally biased region" description="Polar residues" evidence="6">
    <location>
        <begin position="1050"/>
        <end position="1070"/>
    </location>
</feature>
<reference evidence="10" key="1">
    <citation type="submission" date="2018-09" db="EMBL/GenBank/DDBJ databases">
        <title>Common duck and Muscovy duck high density SNP chip.</title>
        <authorList>
            <person name="Vignal A."/>
            <person name="Thebault N."/>
            <person name="Warren W.C."/>
        </authorList>
    </citation>
    <scope>NUCLEOTIDE SEQUENCE [LARGE SCALE GENOMIC DNA]</scope>
</reference>
<dbReference type="Pfam" id="PF09469">
    <property type="entry name" value="Cobl"/>
    <property type="match status" value="1"/>
</dbReference>
<organism evidence="10 11">
    <name type="scientific">Cairina moschata</name>
    <name type="common">Muscovy duck</name>
    <dbReference type="NCBI Taxonomy" id="8855"/>
    <lineage>
        <taxon>Eukaryota</taxon>
        <taxon>Metazoa</taxon>
        <taxon>Chordata</taxon>
        <taxon>Craniata</taxon>
        <taxon>Vertebrata</taxon>
        <taxon>Euteleostomi</taxon>
        <taxon>Archelosauria</taxon>
        <taxon>Archosauria</taxon>
        <taxon>Dinosauria</taxon>
        <taxon>Saurischia</taxon>
        <taxon>Theropoda</taxon>
        <taxon>Coelurosauria</taxon>
        <taxon>Aves</taxon>
        <taxon>Neognathae</taxon>
        <taxon>Galloanserae</taxon>
        <taxon>Anseriformes</taxon>
        <taxon>Anatidae</taxon>
        <taxon>Anatinae</taxon>
        <taxon>Cairina</taxon>
    </lineage>
</organism>
<evidence type="ECO:0000313" key="10">
    <source>
        <dbReference type="Ensembl" id="ENSCMMP00000026738.1"/>
    </source>
</evidence>
<evidence type="ECO:0000256" key="6">
    <source>
        <dbReference type="SAM" id="MobiDB-lite"/>
    </source>
</evidence>
<evidence type="ECO:0000256" key="5">
    <source>
        <dbReference type="ARBA" id="ARBA00023136"/>
    </source>
</evidence>
<feature type="compositionally biased region" description="Polar residues" evidence="6">
    <location>
        <begin position="627"/>
        <end position="642"/>
    </location>
</feature>
<evidence type="ECO:0000259" key="8">
    <source>
        <dbReference type="Pfam" id="PF01490"/>
    </source>
</evidence>
<evidence type="ECO:0000256" key="7">
    <source>
        <dbReference type="SAM" id="Phobius"/>
    </source>
</evidence>
<sequence>MERGGPELPAAAAPQIETDDQTALVSKLRNKGGKSNLASAGFNIINSIIGSGIIGLPYSMKEAGFPLGVLLLFGVAYITDYSIILLIKGGNLSSTNSYQELVRKTYGFIGYLVLSTLQFLYPFIAMISYNIITGDTLTKVFLRIPGVGPDNILTDRHFIILLTTIIFTLPLSLYRDIAKLGKVSLISLILTIVILVIVMVRTVTLGPQVRKAKAPPPPSEPKPIAVCPFDDAESVNLIMEQKENVIDKDIELSVVLPGDVIKYTTVNGRKPMMDLLIFLCAQYHLNPSSYTIELVSAENSQIKFKPNTPVGMLEVGKVIVKPKQMDKKKPVPVIPEQTVRVVINYKKTQKTVVRVSPHSPLQELIPIICSKCEFDPSHTVLLKNYQSQEALDVTKSLNDLGLRELYAMDISRATSPVNLNLPSLQDAYQMSENSEALKEKENKGFFSFFQRSKKKREQAASAPATPLMSKPRPTFITRSNTVSKQYDSNTLPSEMPKKRRAPLPPMPNSQSAPQELAQAQARPASDTVKSNSLDRNEQAPPGLVRKGSLPLSDTASVNSLRRMKRKAPSPPSRTPEDQSESSNETVTESTESTPTKVEERTTEMLSETGVRTTEYSLEEIDEKEEMSVQQGEESESTDTSLRTGEITAAFSLTEVQLETEKNDPASSALVPGTVSVDNSQSFKEEKQENMSTDGKELQTKISIEQAAFEKDRKLKILDQNKNHDYSDTKLLPTNEDGREHQTAEIKAVDFRENSKLEVDRLSNCQASKNDISVSQRNYTQLIPEKQDQKTNQTSLDTVKTQDVAIQTGPTVCDLGRTTQKEMKDCESSSFRGPVPQQNTGINSPLLRVMQGMQTDEEIITEQNLQRQEVTHEKVIPIKDEIHICTNGSNLASPETVAKTPDGSPIKGYPLYRQDMKPKPKPANEITRDYIPKIGMTTYKIVPPKSLEIMKSWESEVASDCKDQDISTSENSPKHEDPKEFTMQAEISHFSKSVGHLQACSQNKPAAANDLLHRVNSMSEHGGTSGAEIATESNQTETEPSKQPIPLMLNMDNTNASSGTQDKSNALSPTAKPNSFFLQMQRRVSSHYVTSAIARSTVSAPNSTPNEVKNTEIEKRMSSPDETSFSLHKTSSSSPPADEEKDDGKKIESSTSPVKSNKPSSFPPCQPAPLNLRTLRTFAVPKPYSSSRPSPFALAVSSAVKRSQSFNKTRTITSQAPREEFAVELSSATSAAEFSSATSLPQVKNPSLHSITGGSQNNLMDKRSSNVNSEQKSQAQSGASADQTPPVTTRQTAMTVQRSDPEQIHQSLLAAIRSGEAAAKLKRVGPPSNTIAVNGRAKLTYLYSTEAKANH</sequence>
<proteinExistence type="predicted"/>
<dbReference type="Pfam" id="PF01490">
    <property type="entry name" value="Aa_trans"/>
    <property type="match status" value="1"/>
</dbReference>
<feature type="transmembrane region" description="Helical" evidence="7">
    <location>
        <begin position="152"/>
        <end position="171"/>
    </location>
</feature>
<dbReference type="Gene3D" id="3.10.20.90">
    <property type="entry name" value="Phosphatidylinositol 3-kinase Catalytic Subunit, Chain A, domain 1"/>
    <property type="match status" value="1"/>
</dbReference>
<reference evidence="10" key="3">
    <citation type="submission" date="2025-09" db="UniProtKB">
        <authorList>
            <consortium name="Ensembl"/>
        </authorList>
    </citation>
    <scope>IDENTIFICATION</scope>
</reference>
<protein>
    <submittedName>
        <fullName evidence="10">Cordon-bleu WH2 repeat protein like 1</fullName>
    </submittedName>
</protein>
<feature type="region of interest" description="Disordered" evidence="6">
    <location>
        <begin position="456"/>
        <end position="645"/>
    </location>
</feature>
<keyword evidence="3 7" id="KW-0812">Transmembrane</keyword>
<keyword evidence="4 7" id="KW-1133">Transmembrane helix</keyword>
<feature type="transmembrane region" description="Helical" evidence="7">
    <location>
        <begin position="108"/>
        <end position="132"/>
    </location>
</feature>
<dbReference type="InterPro" id="IPR013057">
    <property type="entry name" value="AA_transpt_TM"/>
</dbReference>
<feature type="region of interest" description="Disordered" evidence="6">
    <location>
        <begin position="659"/>
        <end position="696"/>
    </location>
</feature>
<feature type="transmembrane region" description="Helical" evidence="7">
    <location>
        <begin position="64"/>
        <end position="87"/>
    </location>
</feature>
<dbReference type="GO" id="GO:0003785">
    <property type="term" value="F:actin monomer binding"/>
    <property type="evidence" value="ECO:0007669"/>
    <property type="project" value="InterPro"/>
</dbReference>
<feature type="compositionally biased region" description="Polar residues" evidence="6">
    <location>
        <begin position="1096"/>
        <end position="1107"/>
    </location>
</feature>
<feature type="region of interest" description="Disordered" evidence="6">
    <location>
        <begin position="892"/>
        <end position="924"/>
    </location>
</feature>
<feature type="region of interest" description="Disordered" evidence="6">
    <location>
        <begin position="958"/>
        <end position="978"/>
    </location>
</feature>
<dbReference type="PANTHER" id="PTHR21557:SF2">
    <property type="entry name" value="CORDON-BLEU PROTEIN-LIKE 1"/>
    <property type="match status" value="1"/>
</dbReference>
<feature type="compositionally biased region" description="Basic and acidic residues" evidence="6">
    <location>
        <begin position="682"/>
        <end position="696"/>
    </location>
</feature>
<evidence type="ECO:0000259" key="9">
    <source>
        <dbReference type="Pfam" id="PF09469"/>
    </source>
</evidence>
<dbReference type="InterPro" id="IPR039895">
    <property type="entry name" value="COBL-like"/>
</dbReference>
<feature type="transmembrane region" description="Helical" evidence="7">
    <location>
        <begin position="37"/>
        <end position="58"/>
    </location>
</feature>
<feature type="compositionally biased region" description="Polar residues" evidence="6">
    <location>
        <begin position="1240"/>
        <end position="1297"/>
    </location>
</feature>
<feature type="compositionally biased region" description="Low complexity" evidence="6">
    <location>
        <begin position="1123"/>
        <end position="1133"/>
    </location>
</feature>
<feature type="region of interest" description="Disordered" evidence="6">
    <location>
        <begin position="1016"/>
        <end position="1070"/>
    </location>
</feature>
<evidence type="ECO:0000256" key="1">
    <source>
        <dbReference type="ARBA" id="ARBA00004370"/>
    </source>
</evidence>
<feature type="compositionally biased region" description="Low complexity" evidence="6">
    <location>
        <begin position="580"/>
        <end position="595"/>
    </location>
</feature>
<keyword evidence="2" id="KW-0597">Phosphoprotein</keyword>
<feature type="domain" description="Amino acid transporter transmembrane" evidence="8">
    <location>
        <begin position="34"/>
        <end position="205"/>
    </location>
</feature>
<name>A0A8C3GQM5_CAIMO</name>
<dbReference type="FunFam" id="3.10.20.90:FF:000065">
    <property type="entry name" value="Cordon-bleu WH2 repeat protein"/>
    <property type="match status" value="1"/>
</dbReference>
<dbReference type="InterPro" id="IPR019025">
    <property type="entry name" value="Cordon-bleu_ubiquitin_domain"/>
</dbReference>
<accession>A0A8C3GQM5</accession>
<evidence type="ECO:0000256" key="3">
    <source>
        <dbReference type="ARBA" id="ARBA00022692"/>
    </source>
</evidence>
<keyword evidence="11" id="KW-1185">Reference proteome</keyword>
<dbReference type="Ensembl" id="ENSCMMT00000029208.1">
    <property type="protein sequence ID" value="ENSCMMP00000026738.1"/>
    <property type="gene ID" value="ENSCMMG00000016438.1"/>
</dbReference>
<dbReference type="CDD" id="cd21801">
    <property type="entry name" value="WH2_Wc_Cobl"/>
    <property type="match status" value="1"/>
</dbReference>
<reference evidence="10" key="2">
    <citation type="submission" date="2025-08" db="UniProtKB">
        <authorList>
            <consortium name="Ensembl"/>
        </authorList>
    </citation>
    <scope>IDENTIFICATION</scope>
</reference>
<feature type="region of interest" description="Disordered" evidence="6">
    <location>
        <begin position="1096"/>
        <end position="1168"/>
    </location>
</feature>
<evidence type="ECO:0000256" key="4">
    <source>
        <dbReference type="ARBA" id="ARBA00022989"/>
    </source>
</evidence>
<dbReference type="GO" id="GO:0005938">
    <property type="term" value="C:cell cortex"/>
    <property type="evidence" value="ECO:0007669"/>
    <property type="project" value="UniProtKB-ARBA"/>
</dbReference>
<comment type="subcellular location">
    <subcellularLocation>
        <location evidence="1">Membrane</location>
    </subcellularLocation>
</comment>
<feature type="domain" description="Cordon-bleu ubiquitin-like" evidence="9">
    <location>
        <begin position="328"/>
        <end position="414"/>
    </location>
</feature>
<feature type="compositionally biased region" description="Basic and acidic residues" evidence="6">
    <location>
        <begin position="1108"/>
        <end position="1118"/>
    </location>
</feature>
<evidence type="ECO:0000256" key="2">
    <source>
        <dbReference type="ARBA" id="ARBA00022553"/>
    </source>
</evidence>
<feature type="compositionally biased region" description="Polar residues" evidence="6">
    <location>
        <begin position="1148"/>
        <end position="1159"/>
    </location>
</feature>
<feature type="region of interest" description="Disordered" evidence="6">
    <location>
        <begin position="1234"/>
        <end position="1300"/>
    </location>
</feature>
<feature type="compositionally biased region" description="Polar residues" evidence="6">
    <location>
        <begin position="476"/>
        <end position="492"/>
    </location>
</feature>
<evidence type="ECO:0000313" key="11">
    <source>
        <dbReference type="Proteomes" id="UP000694556"/>
    </source>
</evidence>
<dbReference type="GO" id="GO:0016020">
    <property type="term" value="C:membrane"/>
    <property type="evidence" value="ECO:0007669"/>
    <property type="project" value="UniProtKB-SubCell"/>
</dbReference>